<name>A0A450T217_9GAMM</name>
<dbReference type="InterPro" id="IPR036388">
    <property type="entry name" value="WH-like_DNA-bd_sf"/>
</dbReference>
<accession>A0A450T217</accession>
<dbReference type="SUPFAM" id="SSF46689">
    <property type="entry name" value="Homeodomain-like"/>
    <property type="match status" value="1"/>
</dbReference>
<dbReference type="AlphaFoldDB" id="A0A450T217"/>
<dbReference type="EMBL" id="CAADEW010000104">
    <property type="protein sequence ID" value="VFJ60563.1"/>
    <property type="molecule type" value="Genomic_DNA"/>
</dbReference>
<evidence type="ECO:0000313" key="1">
    <source>
        <dbReference type="EMBL" id="VFJ60563.1"/>
    </source>
</evidence>
<dbReference type="InterPro" id="IPR007367">
    <property type="entry name" value="DUF433"/>
</dbReference>
<gene>
    <name evidence="1" type="ORF">BECKFW1821A_GA0114235_11044</name>
</gene>
<sequence length="72" mass="8075">MKDSVINMDPEIMGGTPVFRGTRVPIQTFIEHLRRNGGIDDFFDNFPGVSREQVIELIEELEGVKEGLLVTA</sequence>
<organism evidence="1">
    <name type="scientific">Candidatus Kentrum sp. FW</name>
    <dbReference type="NCBI Taxonomy" id="2126338"/>
    <lineage>
        <taxon>Bacteria</taxon>
        <taxon>Pseudomonadati</taxon>
        <taxon>Pseudomonadota</taxon>
        <taxon>Gammaproteobacteria</taxon>
        <taxon>Candidatus Kentrum</taxon>
    </lineage>
</organism>
<dbReference type="Pfam" id="PF04255">
    <property type="entry name" value="DUF433"/>
    <property type="match status" value="1"/>
</dbReference>
<dbReference type="InterPro" id="IPR009057">
    <property type="entry name" value="Homeodomain-like_sf"/>
</dbReference>
<evidence type="ECO:0008006" key="2">
    <source>
        <dbReference type="Google" id="ProtNLM"/>
    </source>
</evidence>
<proteinExistence type="predicted"/>
<reference evidence="1" key="1">
    <citation type="submission" date="2019-02" db="EMBL/GenBank/DDBJ databases">
        <authorList>
            <person name="Gruber-Vodicka R. H."/>
            <person name="Seah K. B. B."/>
        </authorList>
    </citation>
    <scope>NUCLEOTIDE SEQUENCE</scope>
    <source>
        <strain evidence="1">BECK_BZ15</strain>
    </source>
</reference>
<dbReference type="Gene3D" id="1.10.10.10">
    <property type="entry name" value="Winged helix-like DNA-binding domain superfamily/Winged helix DNA-binding domain"/>
    <property type="match status" value="1"/>
</dbReference>
<protein>
    <recommendedName>
        <fullName evidence="2">DUF433 domain-containing protein</fullName>
    </recommendedName>
</protein>